<gene>
    <name evidence="2" type="ORF">TCIL3000_0_28660</name>
</gene>
<evidence type="ECO:0000256" key="1">
    <source>
        <dbReference type="SAM" id="MobiDB-lite"/>
    </source>
</evidence>
<name>F9W445_TRYCI</name>
<reference evidence="2 3" key="2">
    <citation type="journal article" date="2012" name="Proc. Natl. Acad. Sci. U.S.A.">
        <title>Antigenic diversity is generated by distinct evolutionary mechanisms in African trypanosome species.</title>
        <authorList>
            <person name="Jackson A.P."/>
            <person name="Berry A."/>
            <person name="Aslett M."/>
            <person name="Allison H.C."/>
            <person name="Burton P."/>
            <person name="Vavrova-Anderson J."/>
            <person name="Brown R."/>
            <person name="Browne H."/>
            <person name="Corton N."/>
            <person name="Hauser H."/>
            <person name="Gamble J."/>
            <person name="Gilderthorp R."/>
            <person name="Marcello L."/>
            <person name="McQuillan J."/>
            <person name="Otto T.D."/>
            <person name="Quail M.A."/>
            <person name="Sanders M.J."/>
            <person name="van Tonder A."/>
            <person name="Ginger M.L."/>
            <person name="Field M.C."/>
            <person name="Barry J.D."/>
            <person name="Hertz-Fowler C."/>
            <person name="Berriman M."/>
        </authorList>
    </citation>
    <scope>NUCLEOTIDE SEQUENCE [LARGE SCALE GENOMIC DNA]</scope>
    <source>
        <strain evidence="2 3">IL3000</strain>
    </source>
</reference>
<sequence length="103" mass="11610">MIFIAHQLIEPTNLYCGKGFPHSFPQANTEATVTNGYHHGGLLPIKIFFHIFMLQRVPLVKMKCAVFVPWGSFFKFGMGRFFSSANRGPGGGTEKLKFSQRRS</sequence>
<feature type="region of interest" description="Disordered" evidence="1">
    <location>
        <begin position="84"/>
        <end position="103"/>
    </location>
</feature>
<dbReference type="EMBL" id="CAEQ01000512">
    <property type="protein sequence ID" value="CCD11929.1"/>
    <property type="molecule type" value="Genomic_DNA"/>
</dbReference>
<organism evidence="2 3">
    <name type="scientific">Trypanosoma congolense (strain IL3000)</name>
    <dbReference type="NCBI Taxonomy" id="1068625"/>
    <lineage>
        <taxon>Eukaryota</taxon>
        <taxon>Discoba</taxon>
        <taxon>Euglenozoa</taxon>
        <taxon>Kinetoplastea</taxon>
        <taxon>Metakinetoplastina</taxon>
        <taxon>Trypanosomatida</taxon>
        <taxon>Trypanosomatidae</taxon>
        <taxon>Trypanosoma</taxon>
        <taxon>Nannomonas</taxon>
    </lineage>
</organism>
<evidence type="ECO:0000313" key="2">
    <source>
        <dbReference type="EMBL" id="CCD11929.1"/>
    </source>
</evidence>
<evidence type="ECO:0000313" key="3">
    <source>
        <dbReference type="Proteomes" id="UP000000702"/>
    </source>
</evidence>
<reference evidence="3" key="1">
    <citation type="submission" date="2011-07" db="EMBL/GenBank/DDBJ databases">
        <title>Divergent evolution of antigenic variation in African trypanosomes.</title>
        <authorList>
            <person name="Jackson A.P."/>
            <person name="Berry A."/>
            <person name="Allison H.C."/>
            <person name="Burton P."/>
            <person name="Anderson J."/>
            <person name="Aslett M."/>
            <person name="Brown R."/>
            <person name="Corton N."/>
            <person name="Harris D."/>
            <person name="Hauser H."/>
            <person name="Gamble J."/>
            <person name="Gilderthorp R."/>
            <person name="McQuillan J."/>
            <person name="Quail M.A."/>
            <person name="Sanders M."/>
            <person name="Van Tonder A."/>
            <person name="Ginger M.L."/>
            <person name="Donelson J.E."/>
            <person name="Field M.C."/>
            <person name="Barry J.D."/>
            <person name="Berriman M."/>
            <person name="Hertz-Fowler C."/>
        </authorList>
    </citation>
    <scope>NUCLEOTIDE SEQUENCE [LARGE SCALE GENOMIC DNA]</scope>
    <source>
        <strain evidence="3">IL3000</strain>
    </source>
</reference>
<accession>F9W445</accession>
<protein>
    <submittedName>
        <fullName evidence="2">Uncharacterized protein</fullName>
    </submittedName>
</protein>
<dbReference type="Proteomes" id="UP000000702">
    <property type="component" value="Unassembled WGS sequence"/>
</dbReference>
<keyword evidence="3" id="KW-1185">Reference proteome</keyword>
<comment type="caution">
    <text evidence="2">The sequence shown here is derived from an EMBL/GenBank/DDBJ whole genome shotgun (WGS) entry which is preliminary data.</text>
</comment>
<proteinExistence type="predicted"/>
<dbReference type="AlphaFoldDB" id="F9W445"/>